<feature type="domain" description="Disease resistance protein winged helix" evidence="9">
    <location>
        <begin position="425"/>
        <end position="489"/>
    </location>
</feature>
<keyword evidence="5" id="KW-0067">ATP-binding</keyword>
<gene>
    <name evidence="11" type="ORF">TorRG33x02_353420</name>
</gene>
<dbReference type="InParanoid" id="A0A2P5ACY3"/>
<dbReference type="GO" id="GO:0006952">
    <property type="term" value="P:defense response"/>
    <property type="evidence" value="ECO:0007669"/>
    <property type="project" value="UniProtKB-KW"/>
</dbReference>
<evidence type="ECO:0000259" key="9">
    <source>
        <dbReference type="Pfam" id="PF23559"/>
    </source>
</evidence>
<evidence type="ECO:0000256" key="1">
    <source>
        <dbReference type="ARBA" id="ARBA00022614"/>
    </source>
</evidence>
<evidence type="ECO:0000259" key="8">
    <source>
        <dbReference type="Pfam" id="PF18052"/>
    </source>
</evidence>
<evidence type="ECO:0000313" key="12">
    <source>
        <dbReference type="Proteomes" id="UP000237000"/>
    </source>
</evidence>
<feature type="domain" description="Disease resistance N-terminal" evidence="8">
    <location>
        <begin position="8"/>
        <end position="97"/>
    </location>
</feature>
<evidence type="ECO:0000256" key="4">
    <source>
        <dbReference type="ARBA" id="ARBA00022821"/>
    </source>
</evidence>
<proteinExistence type="predicted"/>
<dbReference type="Pfam" id="PF18052">
    <property type="entry name" value="Rx_N"/>
    <property type="match status" value="1"/>
</dbReference>
<evidence type="ECO:0000256" key="5">
    <source>
        <dbReference type="ARBA" id="ARBA00022840"/>
    </source>
</evidence>
<evidence type="ECO:0000259" key="7">
    <source>
        <dbReference type="Pfam" id="PF00931"/>
    </source>
</evidence>
<dbReference type="PRINTS" id="PR00364">
    <property type="entry name" value="DISEASERSIST"/>
</dbReference>
<evidence type="ECO:0000313" key="11">
    <source>
        <dbReference type="EMBL" id="PON34400.1"/>
    </source>
</evidence>
<organism evidence="11 12">
    <name type="scientific">Trema orientale</name>
    <name type="common">Charcoal tree</name>
    <name type="synonym">Celtis orientalis</name>
    <dbReference type="NCBI Taxonomy" id="63057"/>
    <lineage>
        <taxon>Eukaryota</taxon>
        <taxon>Viridiplantae</taxon>
        <taxon>Streptophyta</taxon>
        <taxon>Embryophyta</taxon>
        <taxon>Tracheophyta</taxon>
        <taxon>Spermatophyta</taxon>
        <taxon>Magnoliopsida</taxon>
        <taxon>eudicotyledons</taxon>
        <taxon>Gunneridae</taxon>
        <taxon>Pentapetalae</taxon>
        <taxon>rosids</taxon>
        <taxon>fabids</taxon>
        <taxon>Rosales</taxon>
        <taxon>Cannabaceae</taxon>
        <taxon>Trema</taxon>
    </lineage>
</organism>
<name>A0A2P5ACY3_TREOI</name>
<dbReference type="Gene3D" id="1.10.8.430">
    <property type="entry name" value="Helical domain of apoptotic protease-activating factors"/>
    <property type="match status" value="1"/>
</dbReference>
<dbReference type="PANTHER" id="PTHR36766">
    <property type="entry name" value="PLANT BROAD-SPECTRUM MILDEW RESISTANCE PROTEIN RPW8"/>
    <property type="match status" value="1"/>
</dbReference>
<keyword evidence="12" id="KW-1185">Reference proteome</keyword>
<dbReference type="Gene3D" id="3.80.10.10">
    <property type="entry name" value="Ribonuclease Inhibitor"/>
    <property type="match status" value="2"/>
</dbReference>
<dbReference type="Proteomes" id="UP000237000">
    <property type="component" value="Unassembled WGS sequence"/>
</dbReference>
<dbReference type="Gene3D" id="3.40.50.300">
    <property type="entry name" value="P-loop containing nucleotide triphosphate hydrolases"/>
    <property type="match status" value="1"/>
</dbReference>
<comment type="caution">
    <text evidence="11">The sequence shown here is derived from an EMBL/GenBank/DDBJ whole genome shotgun (WGS) entry which is preliminary data.</text>
</comment>
<dbReference type="InterPro" id="IPR042197">
    <property type="entry name" value="Apaf_helical"/>
</dbReference>
<dbReference type="PANTHER" id="PTHR36766:SF40">
    <property type="entry name" value="DISEASE RESISTANCE PROTEIN RGA3"/>
    <property type="match status" value="1"/>
</dbReference>
<dbReference type="InterPro" id="IPR002182">
    <property type="entry name" value="NB-ARC"/>
</dbReference>
<feature type="compositionally biased region" description="Acidic residues" evidence="6">
    <location>
        <begin position="1026"/>
        <end position="1045"/>
    </location>
</feature>
<dbReference type="FunCoup" id="A0A2P5ACY3">
    <property type="interactions" value="371"/>
</dbReference>
<dbReference type="Pfam" id="PF23559">
    <property type="entry name" value="WHD_DRP"/>
    <property type="match status" value="1"/>
</dbReference>
<dbReference type="InterPro" id="IPR027417">
    <property type="entry name" value="P-loop_NTPase"/>
</dbReference>
<dbReference type="Gene3D" id="1.10.10.10">
    <property type="entry name" value="Winged helix-like DNA-binding domain superfamily/Winged helix DNA-binding domain"/>
    <property type="match status" value="1"/>
</dbReference>
<dbReference type="GO" id="GO:0005524">
    <property type="term" value="F:ATP binding"/>
    <property type="evidence" value="ECO:0007669"/>
    <property type="project" value="UniProtKB-KW"/>
</dbReference>
<dbReference type="InterPro" id="IPR032675">
    <property type="entry name" value="LRR_dom_sf"/>
</dbReference>
<dbReference type="GO" id="GO:0043531">
    <property type="term" value="F:ADP binding"/>
    <property type="evidence" value="ECO:0007669"/>
    <property type="project" value="InterPro"/>
</dbReference>
<feature type="domain" description="NB-ARC" evidence="7">
    <location>
        <begin position="161"/>
        <end position="333"/>
    </location>
</feature>
<evidence type="ECO:0000256" key="6">
    <source>
        <dbReference type="SAM" id="MobiDB-lite"/>
    </source>
</evidence>
<dbReference type="InterPro" id="IPR036388">
    <property type="entry name" value="WH-like_DNA-bd_sf"/>
</dbReference>
<keyword evidence="4" id="KW-0611">Plant defense</keyword>
<evidence type="ECO:0000256" key="2">
    <source>
        <dbReference type="ARBA" id="ARBA00022737"/>
    </source>
</evidence>
<protein>
    <submittedName>
        <fullName evidence="11">NB-ARC domain, LRR domain containing protein</fullName>
    </submittedName>
</protein>
<dbReference type="OrthoDB" id="1534087at2759"/>
<keyword evidence="2" id="KW-0677">Repeat</keyword>
<evidence type="ECO:0000259" key="10">
    <source>
        <dbReference type="Pfam" id="PF25019"/>
    </source>
</evidence>
<dbReference type="InterPro" id="IPR041118">
    <property type="entry name" value="Rx_N"/>
</dbReference>
<dbReference type="Pfam" id="PF00931">
    <property type="entry name" value="NB-ARC"/>
    <property type="match status" value="1"/>
</dbReference>
<keyword evidence="1" id="KW-0433">Leucine-rich repeat</keyword>
<feature type="domain" description="R13L1/DRL21-like LRR repeat region" evidence="10">
    <location>
        <begin position="672"/>
        <end position="797"/>
    </location>
</feature>
<feature type="region of interest" description="Disordered" evidence="6">
    <location>
        <begin position="1007"/>
        <end position="1045"/>
    </location>
</feature>
<keyword evidence="3" id="KW-0547">Nucleotide-binding</keyword>
<dbReference type="EMBL" id="JXTC01000937">
    <property type="protein sequence ID" value="PON34400.1"/>
    <property type="molecule type" value="Genomic_DNA"/>
</dbReference>
<dbReference type="InterPro" id="IPR056789">
    <property type="entry name" value="LRR_R13L1-DRL21"/>
</dbReference>
<dbReference type="Gene3D" id="1.20.5.4130">
    <property type="match status" value="1"/>
</dbReference>
<dbReference type="Pfam" id="PF25019">
    <property type="entry name" value="LRR_R13L1-DRL21"/>
    <property type="match status" value="1"/>
</dbReference>
<sequence length="1045" mass="118756">MAELVGGALLNVLFDRLASQEVVDFFKGKKSTVKLGELESELHSAGLLLNDAEEKLIKDPKVRKWLDNLKEAVYDADDLVYKIKTRALEKQGKSSFTTKVKNFLPTTSFEKEMKGEIDEIVEKLKRLRNDNPGLRRVEKQELPERLPTPLVKESEVYGRDADKEAIIKLLLSDDASGGDNLSVIPIVGMGGIGKTTLAQLVFHDERVKNNFNCKEWFTVEHGKVDCLKLMKTIIKRLEHGDCKTEEPLYLQQKLRETLSGKKFLFVFDDVWDDDRQKWDLLKCSLTSGLHGSKILVTTRSTNVASNMKTGQPIQYDLKEVSYDDGWLLFSKYARIDANSDEYLDDLQVIGRDIVRKCNGLPLAIKSLASLLAHERNKEKWGNILKNDIWDLYEKKSIDILPALWWSYYYLPSHLKSCFAYCALIPKSSITRKEKIILLWMAEDLLNSTSNGSMEEFGEECFQDLISRSFFQVGEDESTFVMHDLMHDLANFVSGEFCLASDDSNCSSCSPKVRHLSYVGVDLEKFEALYKAKGLRTFIMLYRGNSSFQMKHLLEPLLRRRSCLRVLTLYNWNIAKLPDAIGDLKYLKYLELSGAGLHEIPETICSLYNLQTLMLDECTVLTRLPANIGNLINLRHLFLPYSFKEMPLQIGKLTSLYTLNRFAVGPENGSASIKQLKELQNLHGTLEISGLENVACVKDDLGTVLKDKKFLRKLTLLWNFCHRAHGAQKEKEVLGALKVHANLKELSIWWYPGTDFPNLVGDHLFSNIVTLSLYVCLNCSVLPPLGQLSSLKHLKIESLRGVKEINSEFYYSSAGSSASGTKPFRSLETLCFEHLRLLEKWSFMEGEAEGGVFPRLKELRLIDCTKLKSLPGCFPSLRILDTHYCRQILPIVPRGQQMDVAFPSLETLKISECYGDELLVQGGLPTSLKEISLEWCGSLTALDNCFECLTSLEKLHISHCYRMRCLPKELPASLSDLTIIDCDSLTPRLKRETGEDWPIIAHIPNVTIEPNLDVEEEDDPNNPYEPNLDDEEEDDPNNPYDDSNEL</sequence>
<reference evidence="12" key="1">
    <citation type="submission" date="2016-06" db="EMBL/GenBank/DDBJ databases">
        <title>Parallel loss of symbiosis genes in relatives of nitrogen-fixing non-legume Parasponia.</title>
        <authorList>
            <person name="Van Velzen R."/>
            <person name="Holmer R."/>
            <person name="Bu F."/>
            <person name="Rutten L."/>
            <person name="Van Zeijl A."/>
            <person name="Liu W."/>
            <person name="Santuari L."/>
            <person name="Cao Q."/>
            <person name="Sharma T."/>
            <person name="Shen D."/>
            <person name="Roswanjaya Y."/>
            <person name="Wardhani T."/>
            <person name="Kalhor M.S."/>
            <person name="Jansen J."/>
            <person name="Van den Hoogen J."/>
            <person name="Gungor B."/>
            <person name="Hartog M."/>
            <person name="Hontelez J."/>
            <person name="Verver J."/>
            <person name="Yang W.-C."/>
            <person name="Schijlen E."/>
            <person name="Repin R."/>
            <person name="Schilthuizen M."/>
            <person name="Schranz E."/>
            <person name="Heidstra R."/>
            <person name="Miyata K."/>
            <person name="Fedorova E."/>
            <person name="Kohlen W."/>
            <person name="Bisseling T."/>
            <person name="Smit S."/>
            <person name="Geurts R."/>
        </authorList>
    </citation>
    <scope>NUCLEOTIDE SEQUENCE [LARGE SCALE GENOMIC DNA]</scope>
    <source>
        <strain evidence="12">cv. RG33-2</strain>
    </source>
</reference>
<dbReference type="GO" id="GO:0051707">
    <property type="term" value="P:response to other organism"/>
    <property type="evidence" value="ECO:0007669"/>
    <property type="project" value="UniProtKB-ARBA"/>
</dbReference>
<dbReference type="SUPFAM" id="SSF52540">
    <property type="entry name" value="P-loop containing nucleoside triphosphate hydrolases"/>
    <property type="match status" value="1"/>
</dbReference>
<dbReference type="InterPro" id="IPR058922">
    <property type="entry name" value="WHD_DRP"/>
</dbReference>
<evidence type="ECO:0000256" key="3">
    <source>
        <dbReference type="ARBA" id="ARBA00022741"/>
    </source>
</evidence>
<dbReference type="AlphaFoldDB" id="A0A2P5ACY3"/>
<accession>A0A2P5ACY3</accession>
<dbReference type="SUPFAM" id="SSF52058">
    <property type="entry name" value="L domain-like"/>
    <property type="match status" value="1"/>
</dbReference>